<name>A0A2P6U2V3_CHLSO</name>
<dbReference type="AlphaFoldDB" id="A0A2P6U2V3"/>
<protein>
    <submittedName>
        <fullName evidence="3">Isoform B</fullName>
    </submittedName>
</protein>
<gene>
    <name evidence="3" type="ORF">C2E21_1201</name>
</gene>
<dbReference type="OrthoDB" id="308383at2759"/>
<keyword evidence="4" id="KW-1185">Reference proteome</keyword>
<dbReference type="SMART" id="SM00317">
    <property type="entry name" value="SET"/>
    <property type="match status" value="1"/>
</dbReference>
<dbReference type="InterPro" id="IPR046341">
    <property type="entry name" value="SET_dom_sf"/>
</dbReference>
<evidence type="ECO:0000313" key="4">
    <source>
        <dbReference type="Proteomes" id="UP000239899"/>
    </source>
</evidence>
<organism evidence="3 4">
    <name type="scientific">Chlorella sorokiniana</name>
    <name type="common">Freshwater green alga</name>
    <dbReference type="NCBI Taxonomy" id="3076"/>
    <lineage>
        <taxon>Eukaryota</taxon>
        <taxon>Viridiplantae</taxon>
        <taxon>Chlorophyta</taxon>
        <taxon>core chlorophytes</taxon>
        <taxon>Trebouxiophyceae</taxon>
        <taxon>Chlorellales</taxon>
        <taxon>Chlorellaceae</taxon>
        <taxon>Chlorella clade</taxon>
        <taxon>Chlorella</taxon>
    </lineage>
</organism>
<dbReference type="STRING" id="3076.A0A2P6U2V3"/>
<feature type="region of interest" description="Disordered" evidence="1">
    <location>
        <begin position="93"/>
        <end position="112"/>
    </location>
</feature>
<dbReference type="InterPro" id="IPR001214">
    <property type="entry name" value="SET_dom"/>
</dbReference>
<dbReference type="EMBL" id="LHPG02000002">
    <property type="protein sequence ID" value="PRW60639.1"/>
    <property type="molecule type" value="Genomic_DNA"/>
</dbReference>
<sequence>MQAEAAAAGQPAGAPPSVSLLKNNLRFKLLATSFNSLLRDTWAPDPIDYARLDSTAEHLLKMLGQPGFSPEPDVAVDMLDALSGAAIKEVHNTSDSLMGPTKGRRNKRQQPFQPSPLYPIIMKVLHALLVDSWQAVRGTAALSQGLLNQLPAELATLAVYRTALNLDADAAVALLQMLARRAPETQLAVASKLQSLRKTSYRMITVAANTIAQLLGPELLSVRDEQKEAKGIKAVDKEFSQMNIRGGPTESPQPDLVVGVLALLPAGLLSLELDTPCSGPVLAAAGRFSQLEELSIPGNAAAVAWDRRAAMQHALGVLTRLRLEHLETRFHVEFVEDAYKELECQPISDALPAALAAATRLQWLTVEARWSPAVVTLWGVLPPSLRHLELELRDLAPTVDLCSTVAALGQLNPRVQLCLGLSTSPDGTLSSFADEEGEDVELPPLSHISCLTELRLEGFVLPPPDWSLLTGLSALRLNPFPSENFSGVSMSFPHLTRLEHTFEPQMEQQPGQQQRTLQLSAAAASLGGLGAAVYAALSSQPQLPPLSEVAGPAAAALLGAPLLAFLAAKAVLRDQLHLELHRGRLYLTAGVPSQGPPVTPGAVVVRPTGDVRGNGAYAAALIPKGTYLGDYTGELLDRAAFFQRYPDGVGDFAAASDDEWTIDAAGAVGNTACFHPVHMNHSRGRANVKRFYARAQRRISFFTTRDVQPGEELLYDYGRAYWRGRADQELP</sequence>
<evidence type="ECO:0000259" key="2">
    <source>
        <dbReference type="PROSITE" id="PS50280"/>
    </source>
</evidence>
<proteinExistence type="predicted"/>
<dbReference type="Pfam" id="PF00856">
    <property type="entry name" value="SET"/>
    <property type="match status" value="1"/>
</dbReference>
<reference evidence="3 4" key="1">
    <citation type="journal article" date="2018" name="Plant J.">
        <title>Genome sequences of Chlorella sorokiniana UTEX 1602 and Micractinium conductrix SAG 241.80: implications to maltose excretion by a green alga.</title>
        <authorList>
            <person name="Arriola M.B."/>
            <person name="Velmurugan N."/>
            <person name="Zhang Y."/>
            <person name="Plunkett M.H."/>
            <person name="Hondzo H."/>
            <person name="Barney B.M."/>
        </authorList>
    </citation>
    <scope>NUCLEOTIDE SEQUENCE [LARGE SCALE GENOMIC DNA]</scope>
    <source>
        <strain evidence="4">UTEX 1602</strain>
    </source>
</reference>
<dbReference type="PROSITE" id="PS50280">
    <property type="entry name" value="SET"/>
    <property type="match status" value="1"/>
</dbReference>
<dbReference type="Gene3D" id="2.170.270.10">
    <property type="entry name" value="SET domain"/>
    <property type="match status" value="1"/>
</dbReference>
<evidence type="ECO:0000256" key="1">
    <source>
        <dbReference type="SAM" id="MobiDB-lite"/>
    </source>
</evidence>
<comment type="caution">
    <text evidence="3">The sequence shown here is derived from an EMBL/GenBank/DDBJ whole genome shotgun (WGS) entry which is preliminary data.</text>
</comment>
<evidence type="ECO:0000313" key="3">
    <source>
        <dbReference type="EMBL" id="PRW60639.1"/>
    </source>
</evidence>
<feature type="domain" description="SET" evidence="2">
    <location>
        <begin position="601"/>
        <end position="718"/>
    </location>
</feature>
<dbReference type="Proteomes" id="UP000239899">
    <property type="component" value="Unassembled WGS sequence"/>
</dbReference>
<dbReference type="SUPFAM" id="SSF82199">
    <property type="entry name" value="SET domain"/>
    <property type="match status" value="1"/>
</dbReference>
<accession>A0A2P6U2V3</accession>